<sequence length="211" mass="21222">MNPNFLKSKYLAVLGAVLGLAVFSQVEASAQNAGSINIKKNQLQQAGWHKSPLQVQILDDGPVIKDYRTAPASDQGYNIPLAPTGNNGGRIPEGGLPFNTGSGPVTPRIQTPNLPQAGFGSNIPARGMGPATALPGVKMGGLGNQYAQQQQAKTNTAARPVGLGKPASGMRAAATPASYGSSYGGSGGGGGYYGGGGSSSSTAVRAKLLGK</sequence>
<evidence type="ECO:0000313" key="4">
    <source>
        <dbReference type="Proteomes" id="UP000664277"/>
    </source>
</evidence>
<dbReference type="AlphaFoldDB" id="A0A8J7PJA2"/>
<comment type="caution">
    <text evidence="3">The sequence shown here is derived from an EMBL/GenBank/DDBJ whole genome shotgun (WGS) entry which is preliminary data.</text>
</comment>
<feature type="signal peptide" evidence="2">
    <location>
        <begin position="1"/>
        <end position="28"/>
    </location>
</feature>
<reference evidence="3" key="1">
    <citation type="submission" date="2021-02" db="EMBL/GenBank/DDBJ databases">
        <title>Genome-Resolved Metagenomics of a Microbial Community Performing Photosynthetic Biological Nutrient Removal.</title>
        <authorList>
            <person name="Mcdaniel E.A."/>
        </authorList>
    </citation>
    <scope>NUCLEOTIDE SEQUENCE</scope>
    <source>
        <strain evidence="3">UWPOB_OBS1</strain>
    </source>
</reference>
<feature type="region of interest" description="Disordered" evidence="1">
    <location>
        <begin position="190"/>
        <end position="211"/>
    </location>
</feature>
<proteinExistence type="predicted"/>
<dbReference type="EMBL" id="JAFLCK010000001">
    <property type="protein sequence ID" value="MBN8658907.1"/>
    <property type="molecule type" value="Genomic_DNA"/>
</dbReference>
<evidence type="ECO:0000313" key="3">
    <source>
        <dbReference type="EMBL" id="MBN8658907.1"/>
    </source>
</evidence>
<gene>
    <name evidence="3" type="ORF">J0M35_00980</name>
</gene>
<evidence type="ECO:0000256" key="2">
    <source>
        <dbReference type="SAM" id="SignalP"/>
    </source>
</evidence>
<keyword evidence="2" id="KW-0732">Signal</keyword>
<organism evidence="3 4">
    <name type="scientific">Candidatus Obscuribacter phosphatis</name>
    <dbReference type="NCBI Taxonomy" id="1906157"/>
    <lineage>
        <taxon>Bacteria</taxon>
        <taxon>Bacillati</taxon>
        <taxon>Candidatus Melainabacteria</taxon>
        <taxon>Candidatus Obscuribacterales</taxon>
        <taxon>Candidatus Obscuribacteraceae</taxon>
        <taxon>Candidatus Obscuribacter</taxon>
    </lineage>
</organism>
<name>A0A8J7PJA2_9BACT</name>
<protein>
    <submittedName>
        <fullName evidence="3">Uncharacterized protein</fullName>
    </submittedName>
</protein>
<feature type="chain" id="PRO_5035247230" evidence="2">
    <location>
        <begin position="29"/>
        <end position="211"/>
    </location>
</feature>
<evidence type="ECO:0000256" key="1">
    <source>
        <dbReference type="SAM" id="MobiDB-lite"/>
    </source>
</evidence>
<accession>A0A8J7PJA2</accession>
<dbReference type="Proteomes" id="UP000664277">
    <property type="component" value="Unassembled WGS sequence"/>
</dbReference>